<dbReference type="EnsemblMetazoa" id="MESCA001672-RA">
    <property type="protein sequence ID" value="MESCA001672-PA"/>
    <property type="gene ID" value="MESCA001672"/>
</dbReference>
<reference evidence="2" key="1">
    <citation type="submission" date="2013-02" db="EMBL/GenBank/DDBJ databases">
        <authorList>
            <person name="Hughes D."/>
        </authorList>
    </citation>
    <scope>NUCLEOTIDE SEQUENCE</scope>
    <source>
        <strain>Durham</strain>
        <strain evidence="2">NC isolate 2 -- Noor lab</strain>
    </source>
</reference>
<dbReference type="Proteomes" id="UP000015102">
    <property type="component" value="Unassembled WGS sequence"/>
</dbReference>
<evidence type="ECO:0000313" key="2">
    <source>
        <dbReference type="Proteomes" id="UP000015102"/>
    </source>
</evidence>
<protein>
    <submittedName>
        <fullName evidence="1">Uncharacterized protein</fullName>
    </submittedName>
</protein>
<sequence>MLSALFALINAVLCLTNLPPTNFSQSDRSWKNARKTDSSFTTSSSIFGRPGMGIVDIPESMMKRRQTYIDVVKYHSIVTLFNNNLQLAPFPSVTGKEHICGEGPMELGKQLILIGLFKDLSKNEKLIG</sequence>
<organism evidence="1 2">
    <name type="scientific">Megaselia scalaris</name>
    <name type="common">Humpbacked fly</name>
    <name type="synonym">Phora scalaris</name>
    <dbReference type="NCBI Taxonomy" id="36166"/>
    <lineage>
        <taxon>Eukaryota</taxon>
        <taxon>Metazoa</taxon>
        <taxon>Ecdysozoa</taxon>
        <taxon>Arthropoda</taxon>
        <taxon>Hexapoda</taxon>
        <taxon>Insecta</taxon>
        <taxon>Pterygota</taxon>
        <taxon>Neoptera</taxon>
        <taxon>Endopterygota</taxon>
        <taxon>Diptera</taxon>
        <taxon>Brachycera</taxon>
        <taxon>Muscomorpha</taxon>
        <taxon>Platypezoidea</taxon>
        <taxon>Phoridae</taxon>
        <taxon>Megaseliini</taxon>
        <taxon>Megaselia</taxon>
    </lineage>
</organism>
<proteinExistence type="predicted"/>
<reference evidence="1" key="2">
    <citation type="submission" date="2015-06" db="UniProtKB">
        <authorList>
            <consortium name="EnsemblMetazoa"/>
        </authorList>
    </citation>
    <scope>IDENTIFICATION</scope>
</reference>
<dbReference type="AlphaFoldDB" id="T1GEB3"/>
<evidence type="ECO:0000313" key="1">
    <source>
        <dbReference type="EnsemblMetazoa" id="MESCA001672-PA"/>
    </source>
</evidence>
<name>T1GEB3_MEGSC</name>
<accession>T1GEB3</accession>
<keyword evidence="2" id="KW-1185">Reference proteome</keyword>
<dbReference type="EMBL" id="CAQQ02104514">
    <property type="status" value="NOT_ANNOTATED_CDS"/>
    <property type="molecule type" value="Genomic_DNA"/>
</dbReference>
<dbReference type="EMBL" id="CAQQ02104515">
    <property type="status" value="NOT_ANNOTATED_CDS"/>
    <property type="molecule type" value="Genomic_DNA"/>
</dbReference>
<dbReference type="HOGENOM" id="CLU_1962102_0_0_1"/>